<name>A0A495QX06_9ACTN</name>
<dbReference type="Proteomes" id="UP000274601">
    <property type="component" value="Unassembled WGS sequence"/>
</dbReference>
<dbReference type="OrthoDB" id="3690735at2"/>
<evidence type="ECO:0000313" key="1">
    <source>
        <dbReference type="EMBL" id="RKS78640.1"/>
    </source>
</evidence>
<sequence length="154" mass="16265">MPRIHTYGAADPTPRTHADIAASTPLKEIVEIAGGSLPYALDQDEPLDAAKTVGELFGDGNAHVIVHSCREVRVTITYGGASQSVQAKPGWRINKIRREAIKAFQIDGASAADLVLRLPESGEEIPQTDPIGGYAAEGTCSVTLDLAPHVRAQG</sequence>
<keyword evidence="2" id="KW-1185">Reference proteome</keyword>
<dbReference type="AlphaFoldDB" id="A0A495QX06"/>
<dbReference type="EMBL" id="RBWU01000001">
    <property type="protein sequence ID" value="RKS78640.1"/>
    <property type="molecule type" value="Genomic_DNA"/>
</dbReference>
<dbReference type="RefSeq" id="WP_147449244.1">
    <property type="nucleotide sequence ID" value="NZ_RBWU01000001.1"/>
</dbReference>
<comment type="caution">
    <text evidence="1">The sequence shown here is derived from an EMBL/GenBank/DDBJ whole genome shotgun (WGS) entry which is preliminary data.</text>
</comment>
<accession>A0A495QX06</accession>
<protein>
    <submittedName>
        <fullName evidence="1">Uncharacterized protein</fullName>
    </submittedName>
</protein>
<organism evidence="1 2">
    <name type="scientific">Actinomadura pelletieri DSM 43383</name>
    <dbReference type="NCBI Taxonomy" id="1120940"/>
    <lineage>
        <taxon>Bacteria</taxon>
        <taxon>Bacillati</taxon>
        <taxon>Actinomycetota</taxon>
        <taxon>Actinomycetes</taxon>
        <taxon>Streptosporangiales</taxon>
        <taxon>Thermomonosporaceae</taxon>
        <taxon>Actinomadura</taxon>
    </lineage>
</organism>
<reference evidence="1 2" key="1">
    <citation type="submission" date="2018-10" db="EMBL/GenBank/DDBJ databases">
        <title>Genomic Encyclopedia of Archaeal and Bacterial Type Strains, Phase II (KMG-II): from individual species to whole genera.</title>
        <authorList>
            <person name="Goeker M."/>
        </authorList>
    </citation>
    <scope>NUCLEOTIDE SEQUENCE [LARGE SCALE GENOMIC DNA]</scope>
    <source>
        <strain evidence="1 2">DSM 43383</strain>
    </source>
</reference>
<proteinExistence type="predicted"/>
<gene>
    <name evidence="1" type="ORF">BZB76_0057</name>
</gene>
<evidence type="ECO:0000313" key="2">
    <source>
        <dbReference type="Proteomes" id="UP000274601"/>
    </source>
</evidence>